<dbReference type="InterPro" id="IPR006703">
    <property type="entry name" value="G_AIG1"/>
</dbReference>
<name>A0A818I843_9BILA</name>
<evidence type="ECO:0000256" key="2">
    <source>
        <dbReference type="ARBA" id="ARBA00022741"/>
    </source>
</evidence>
<proteinExistence type="inferred from homology"/>
<sequence length="289" mass="33253">MTDKTDSFNNKTMKAMLAEEIASVDIGYEVYSTKKINILVVGRSHSGKTTLIRSLENPMYASTYTEYARTRDPKNHTLVTRYKQTNLYYQLNMIDTAGLQEVAEQKENQRTDEQLLDLAARCVKQEITTLNIVIFMSEAGKTHTQDIDVFNSIMEFLGAKFENICMMVLSHCEGFKEDRLAQFVDNIRTHPSSAKAFNYCKLGVFFHGAIDYDDMSTFEDDINFKRLYIRRKMERIAPMRQSLMEIFISRAGHEVSVDQIQLLVDQANQKLNTDIADALRKTPSRCTIM</sequence>
<dbReference type="Proteomes" id="UP000663869">
    <property type="component" value="Unassembled WGS sequence"/>
</dbReference>
<dbReference type="InterPro" id="IPR027417">
    <property type="entry name" value="P-loop_NTPase"/>
</dbReference>
<evidence type="ECO:0000313" key="4">
    <source>
        <dbReference type="EMBL" id="CAF3521222.1"/>
    </source>
</evidence>
<dbReference type="SUPFAM" id="SSF52540">
    <property type="entry name" value="P-loop containing nucleoside triphosphate hydrolases"/>
    <property type="match status" value="1"/>
</dbReference>
<dbReference type="AlphaFoldDB" id="A0A818I843"/>
<comment type="caution">
    <text evidence="4">The sequence shown here is derived from an EMBL/GenBank/DDBJ whole genome shotgun (WGS) entry which is preliminary data.</text>
</comment>
<keyword evidence="2" id="KW-0547">Nucleotide-binding</keyword>
<protein>
    <recommendedName>
        <fullName evidence="3">AIG1-type G domain-containing protein</fullName>
    </recommendedName>
</protein>
<evidence type="ECO:0000313" key="5">
    <source>
        <dbReference type="Proteomes" id="UP000663869"/>
    </source>
</evidence>
<dbReference type="EMBL" id="CAJNYU010002241">
    <property type="protein sequence ID" value="CAF3521222.1"/>
    <property type="molecule type" value="Genomic_DNA"/>
</dbReference>
<accession>A0A818I843</accession>
<dbReference type="GO" id="GO:0005525">
    <property type="term" value="F:GTP binding"/>
    <property type="evidence" value="ECO:0007669"/>
    <property type="project" value="InterPro"/>
</dbReference>
<reference evidence="4" key="1">
    <citation type="submission" date="2021-02" db="EMBL/GenBank/DDBJ databases">
        <authorList>
            <person name="Nowell W R."/>
        </authorList>
    </citation>
    <scope>NUCLEOTIDE SEQUENCE</scope>
</reference>
<comment type="similarity">
    <text evidence="1">Belongs to the TRAFAC class TrmE-Era-EngA-EngB-Septin-like GTPase superfamily. AIG1/Toc34/Toc159-like paraseptin GTPase family. IAN subfamily.</text>
</comment>
<dbReference type="CDD" id="cd00882">
    <property type="entry name" value="Ras_like_GTPase"/>
    <property type="match status" value="1"/>
</dbReference>
<evidence type="ECO:0000256" key="1">
    <source>
        <dbReference type="ARBA" id="ARBA00008535"/>
    </source>
</evidence>
<dbReference type="Pfam" id="PF04548">
    <property type="entry name" value="AIG1"/>
    <property type="match status" value="1"/>
</dbReference>
<organism evidence="4 5">
    <name type="scientific">Rotaria socialis</name>
    <dbReference type="NCBI Taxonomy" id="392032"/>
    <lineage>
        <taxon>Eukaryota</taxon>
        <taxon>Metazoa</taxon>
        <taxon>Spiralia</taxon>
        <taxon>Gnathifera</taxon>
        <taxon>Rotifera</taxon>
        <taxon>Eurotatoria</taxon>
        <taxon>Bdelloidea</taxon>
        <taxon>Philodinida</taxon>
        <taxon>Philodinidae</taxon>
        <taxon>Rotaria</taxon>
    </lineage>
</organism>
<feature type="domain" description="AIG1-type G" evidence="3">
    <location>
        <begin position="37"/>
        <end position="186"/>
    </location>
</feature>
<dbReference type="Gene3D" id="3.40.50.300">
    <property type="entry name" value="P-loop containing nucleotide triphosphate hydrolases"/>
    <property type="match status" value="1"/>
</dbReference>
<gene>
    <name evidence="4" type="ORF">FME351_LOCUS17957</name>
</gene>
<evidence type="ECO:0000259" key="3">
    <source>
        <dbReference type="Pfam" id="PF04548"/>
    </source>
</evidence>